<accession>A0A328FE14</accession>
<dbReference type="Proteomes" id="UP000293902">
    <property type="component" value="Chromosome"/>
</dbReference>
<evidence type="ECO:0000256" key="4">
    <source>
        <dbReference type="ARBA" id="ARBA00023315"/>
    </source>
</evidence>
<keyword evidence="2 6" id="KW-0808">Transferase</keyword>
<keyword evidence="3" id="KW-0677">Repeat</keyword>
<keyword evidence="8" id="KW-1185">Reference proteome</keyword>
<dbReference type="CDD" id="cd03358">
    <property type="entry name" value="LbH_WxcM_N_like"/>
    <property type="match status" value="1"/>
</dbReference>
<dbReference type="InterPro" id="IPR018357">
    <property type="entry name" value="Hexapep_transf_CS"/>
</dbReference>
<dbReference type="PANTHER" id="PTHR43300">
    <property type="entry name" value="ACETYLTRANSFERASE"/>
    <property type="match status" value="1"/>
</dbReference>
<evidence type="ECO:0000313" key="5">
    <source>
        <dbReference type="EMBL" id="QBH15617.1"/>
    </source>
</evidence>
<evidence type="ECO:0000256" key="3">
    <source>
        <dbReference type="ARBA" id="ARBA00022737"/>
    </source>
</evidence>
<dbReference type="EMBL" id="QLNI01000024">
    <property type="protein sequence ID" value="RAM01672.1"/>
    <property type="molecule type" value="Genomic_DNA"/>
</dbReference>
<dbReference type="InterPro" id="IPR050179">
    <property type="entry name" value="Trans_hexapeptide_repeat"/>
</dbReference>
<dbReference type="Gene3D" id="2.160.10.10">
    <property type="entry name" value="Hexapeptide repeat proteins"/>
    <property type="match status" value="1"/>
</dbReference>
<dbReference type="AlphaFoldDB" id="A0A328FE14"/>
<keyword evidence="4" id="KW-0012">Acyltransferase</keyword>
<dbReference type="OrthoDB" id="9782091at2"/>
<evidence type="ECO:0000256" key="1">
    <source>
        <dbReference type="ARBA" id="ARBA00007274"/>
    </source>
</evidence>
<protein>
    <submittedName>
        <fullName evidence="6">N-acetyltransferase</fullName>
    </submittedName>
</protein>
<dbReference type="Pfam" id="PF00132">
    <property type="entry name" value="Hexapep"/>
    <property type="match status" value="3"/>
</dbReference>
<dbReference type="RefSeq" id="WP_111957316.1">
    <property type="nucleotide sequence ID" value="NZ_JAAGRP010000093.1"/>
</dbReference>
<dbReference type="SUPFAM" id="SSF51161">
    <property type="entry name" value="Trimeric LpxA-like enzymes"/>
    <property type="match status" value="1"/>
</dbReference>
<reference evidence="6 7" key="1">
    <citation type="submission" date="2018-06" db="EMBL/GenBank/DDBJ databases">
        <title>Complete Genome Sequence of Desulfobacter hydrogenophilus (DSM3380).</title>
        <authorList>
            <person name="Marietou A."/>
            <person name="Schreiber L."/>
            <person name="Marshall I."/>
            <person name="Jorgensen B."/>
        </authorList>
    </citation>
    <scope>NUCLEOTIDE SEQUENCE [LARGE SCALE GENOMIC DNA]</scope>
    <source>
        <strain evidence="6 7">DSM 3380</strain>
    </source>
</reference>
<name>A0A328FE14_9BACT</name>
<dbReference type="GO" id="GO:0016746">
    <property type="term" value="F:acyltransferase activity"/>
    <property type="evidence" value="ECO:0007669"/>
    <property type="project" value="UniProtKB-KW"/>
</dbReference>
<reference evidence="5 8" key="2">
    <citation type="submission" date="2019-02" db="EMBL/GenBank/DDBJ databases">
        <title>Complete genome sequence of Desulfobacter hydrogenophilus AcRS1.</title>
        <authorList>
            <person name="Marietou A."/>
            <person name="Lund M.B."/>
            <person name="Marshall I.P.G."/>
            <person name="Schreiber L."/>
            <person name="Jorgensen B."/>
        </authorList>
    </citation>
    <scope>NUCLEOTIDE SEQUENCE [LARGE SCALE GENOMIC DNA]</scope>
    <source>
        <strain evidence="5 8">AcRS1</strain>
    </source>
</reference>
<comment type="similarity">
    <text evidence="1">Belongs to the transferase hexapeptide repeat family.</text>
</comment>
<sequence length="159" mass="17333">MLHDFALLESQDIGSGTRIWAYSHILPGARIGKDCNICDQTFVENDVVIGDRVTIKSGVHIWDGVRIEDDVFIGPGVTFTNDHFPRSRQFPEKFMTIHICRKASIGANATLLPGITIGENAMVGAGAVVTKDVPPNAVIYGNPASIHRYVGVTDNEQDK</sequence>
<dbReference type="Proteomes" id="UP000248798">
    <property type="component" value="Unassembled WGS sequence"/>
</dbReference>
<evidence type="ECO:0000313" key="6">
    <source>
        <dbReference type="EMBL" id="RAM01672.1"/>
    </source>
</evidence>
<gene>
    <name evidence="6" type="ORF">DO021_12880</name>
    <name evidence="5" type="ORF">EYB58_14945</name>
</gene>
<proteinExistence type="inferred from homology"/>
<evidence type="ECO:0000313" key="8">
    <source>
        <dbReference type="Proteomes" id="UP000293902"/>
    </source>
</evidence>
<dbReference type="PROSITE" id="PS00101">
    <property type="entry name" value="HEXAPEP_TRANSFERASES"/>
    <property type="match status" value="1"/>
</dbReference>
<evidence type="ECO:0000256" key="2">
    <source>
        <dbReference type="ARBA" id="ARBA00022679"/>
    </source>
</evidence>
<organism evidence="6 7">
    <name type="scientific">Desulfobacter hydrogenophilus</name>
    <dbReference type="NCBI Taxonomy" id="2291"/>
    <lineage>
        <taxon>Bacteria</taxon>
        <taxon>Pseudomonadati</taxon>
        <taxon>Thermodesulfobacteriota</taxon>
        <taxon>Desulfobacteria</taxon>
        <taxon>Desulfobacterales</taxon>
        <taxon>Desulfobacteraceae</taxon>
        <taxon>Desulfobacter</taxon>
    </lineage>
</organism>
<dbReference type="InterPro" id="IPR001451">
    <property type="entry name" value="Hexapep"/>
</dbReference>
<evidence type="ECO:0000313" key="7">
    <source>
        <dbReference type="Proteomes" id="UP000248798"/>
    </source>
</evidence>
<dbReference type="PANTHER" id="PTHR43300:SF4">
    <property type="entry name" value="ACYL-[ACYL-CARRIER-PROTEIN]--UDP-N-ACETYLGLUCOSAMINE O-ACYLTRANSFERASE"/>
    <property type="match status" value="1"/>
</dbReference>
<dbReference type="InterPro" id="IPR011004">
    <property type="entry name" value="Trimer_LpxA-like_sf"/>
</dbReference>
<dbReference type="EMBL" id="CP036313">
    <property type="protein sequence ID" value="QBH15617.1"/>
    <property type="molecule type" value="Genomic_DNA"/>
</dbReference>